<dbReference type="GO" id="GO:0006826">
    <property type="term" value="P:iron ion transport"/>
    <property type="evidence" value="ECO:0007669"/>
    <property type="project" value="UniProtKB-KW"/>
</dbReference>
<gene>
    <name evidence="15" type="ORF">GRI99_07930</name>
</gene>
<evidence type="ECO:0000256" key="6">
    <source>
        <dbReference type="ARBA" id="ARBA00023004"/>
    </source>
</evidence>
<keyword evidence="10 11" id="KW-0998">Cell outer membrane</keyword>
<dbReference type="EMBL" id="WTYV01000002">
    <property type="protein sequence ID" value="MXO71571.1"/>
    <property type="molecule type" value="Genomic_DNA"/>
</dbReference>
<sequence length="685" mass="73933">MPIAATALSGDMLDDKAVERLADLQFAAPSVSITDQGLTQSVNLRGIGIASGSPAVANGVAQYIDGVFQPPIITSSTFYDIATIEVLRGPQGTLVGSNSTGGAIFINTRNPELDAIGGYAEAHYGSYDAYGVEGAINLPLAQDVAVRVAGTTRWRDSYYTDVGPFANEPGALDEQAVRVGLLWEPENFRALAKVEWIDKNTGGYAYRPIAGTTFANARRADYRLLSYNAPTLNNERAFHSSLELRYELGDGIVLRSVSGYLNKRINNLYDLDGSDRASTSDPAASFVQVSDQFVRERQITQEFNLISPDEGPFTWILGGYFQQNKIDVIIENRSGDFVGDPVDILNFQDKQTLGVFAQVGFELSPQLELQVGGRYSAYDVTSEGSVTIGSEGPVFGPNGLVVANLAGAHDDGRATGKVALNWTPNVDHNFYAFVARGYKPGGANNATSEFGPETVMDYELGWKGSFLDNHLRTQVGAFYMDYSDFQFDALEPLTGQTGVINIANATIKGLEFQAQANVGGFGFDAGLAYVDSSLDEVVIVNQRTLPQIGQLGPQCPTGTASNPPVCFNYAPFQVTAGGGPNLFSPKWSYNFGLQYEIWLEGGSLTPRINYAYVGSRWTNLLYNPALDFLPGRGLLSAQLTADFGDYSIELYGTNLAGKDYVSGQSGNNEFYGAPSEVGVRARIDF</sequence>
<dbReference type="InterPro" id="IPR036942">
    <property type="entry name" value="Beta-barrel_TonB_sf"/>
</dbReference>
<evidence type="ECO:0000256" key="3">
    <source>
        <dbReference type="ARBA" id="ARBA00022452"/>
    </source>
</evidence>
<evidence type="ECO:0000313" key="16">
    <source>
        <dbReference type="Proteomes" id="UP000466966"/>
    </source>
</evidence>
<comment type="similarity">
    <text evidence="11 12">Belongs to the TonB-dependent receptor family.</text>
</comment>
<dbReference type="AlphaFoldDB" id="A0A844YXP7"/>
<dbReference type="SUPFAM" id="SSF56935">
    <property type="entry name" value="Porins"/>
    <property type="match status" value="1"/>
</dbReference>
<feature type="domain" description="TonB-dependent receptor plug" evidence="14">
    <location>
        <begin position="2"/>
        <end position="103"/>
    </location>
</feature>
<evidence type="ECO:0000256" key="2">
    <source>
        <dbReference type="ARBA" id="ARBA00022448"/>
    </source>
</evidence>
<keyword evidence="6" id="KW-0408">Iron</keyword>
<keyword evidence="4" id="KW-0410">Iron transport</keyword>
<evidence type="ECO:0000256" key="7">
    <source>
        <dbReference type="ARBA" id="ARBA00023065"/>
    </source>
</evidence>
<dbReference type="PROSITE" id="PS52016">
    <property type="entry name" value="TONB_DEPENDENT_REC_3"/>
    <property type="match status" value="1"/>
</dbReference>
<name>A0A844YXP7_9SPHN</name>
<keyword evidence="3 11" id="KW-1134">Transmembrane beta strand</keyword>
<evidence type="ECO:0000256" key="1">
    <source>
        <dbReference type="ARBA" id="ARBA00004571"/>
    </source>
</evidence>
<dbReference type="Pfam" id="PF07715">
    <property type="entry name" value="Plug"/>
    <property type="match status" value="1"/>
</dbReference>
<organism evidence="15 16">
    <name type="scientific">Alteraurantiacibacter buctensis</name>
    <dbReference type="NCBI Taxonomy" id="1503981"/>
    <lineage>
        <taxon>Bacteria</taxon>
        <taxon>Pseudomonadati</taxon>
        <taxon>Pseudomonadota</taxon>
        <taxon>Alphaproteobacteria</taxon>
        <taxon>Sphingomonadales</taxon>
        <taxon>Erythrobacteraceae</taxon>
        <taxon>Alteraurantiacibacter</taxon>
    </lineage>
</organism>
<evidence type="ECO:0000256" key="9">
    <source>
        <dbReference type="ARBA" id="ARBA00023136"/>
    </source>
</evidence>
<keyword evidence="2 11" id="KW-0813">Transport</keyword>
<evidence type="ECO:0000256" key="10">
    <source>
        <dbReference type="ARBA" id="ARBA00023237"/>
    </source>
</evidence>
<comment type="caution">
    <text evidence="15">The sequence shown here is derived from an EMBL/GenBank/DDBJ whole genome shotgun (WGS) entry which is preliminary data.</text>
</comment>
<dbReference type="InterPro" id="IPR039426">
    <property type="entry name" value="TonB-dep_rcpt-like"/>
</dbReference>
<evidence type="ECO:0000259" key="13">
    <source>
        <dbReference type="Pfam" id="PF00593"/>
    </source>
</evidence>
<evidence type="ECO:0000256" key="8">
    <source>
        <dbReference type="ARBA" id="ARBA00023077"/>
    </source>
</evidence>
<evidence type="ECO:0000256" key="12">
    <source>
        <dbReference type="RuleBase" id="RU003357"/>
    </source>
</evidence>
<keyword evidence="5 11" id="KW-0812">Transmembrane</keyword>
<keyword evidence="8 12" id="KW-0798">TonB box</keyword>
<keyword evidence="15" id="KW-0675">Receptor</keyword>
<accession>A0A844YXP7</accession>
<dbReference type="GO" id="GO:0009279">
    <property type="term" value="C:cell outer membrane"/>
    <property type="evidence" value="ECO:0007669"/>
    <property type="project" value="UniProtKB-SubCell"/>
</dbReference>
<proteinExistence type="inferred from homology"/>
<evidence type="ECO:0000313" key="15">
    <source>
        <dbReference type="EMBL" id="MXO71571.1"/>
    </source>
</evidence>
<dbReference type="OrthoDB" id="127311at2"/>
<dbReference type="RefSeq" id="WP_160771475.1">
    <property type="nucleotide sequence ID" value="NZ_WTYV01000002.1"/>
</dbReference>
<dbReference type="PANTHER" id="PTHR32552:SF81">
    <property type="entry name" value="TONB-DEPENDENT OUTER MEMBRANE RECEPTOR"/>
    <property type="match status" value="1"/>
</dbReference>
<protein>
    <submittedName>
        <fullName evidence="15">TonB-dependent receptor</fullName>
    </submittedName>
</protein>
<dbReference type="InterPro" id="IPR000531">
    <property type="entry name" value="Beta-barrel_TonB"/>
</dbReference>
<evidence type="ECO:0000256" key="5">
    <source>
        <dbReference type="ARBA" id="ARBA00022692"/>
    </source>
</evidence>
<dbReference type="Pfam" id="PF00593">
    <property type="entry name" value="TonB_dep_Rec_b-barrel"/>
    <property type="match status" value="1"/>
</dbReference>
<evidence type="ECO:0000256" key="11">
    <source>
        <dbReference type="PROSITE-ProRule" id="PRU01360"/>
    </source>
</evidence>
<evidence type="ECO:0000256" key="4">
    <source>
        <dbReference type="ARBA" id="ARBA00022496"/>
    </source>
</evidence>
<keyword evidence="7" id="KW-0406">Ion transport</keyword>
<evidence type="ECO:0000259" key="14">
    <source>
        <dbReference type="Pfam" id="PF07715"/>
    </source>
</evidence>
<dbReference type="Gene3D" id="2.40.170.20">
    <property type="entry name" value="TonB-dependent receptor, beta-barrel domain"/>
    <property type="match status" value="1"/>
</dbReference>
<reference evidence="15 16" key="1">
    <citation type="submission" date="2019-12" db="EMBL/GenBank/DDBJ databases">
        <title>Genomic-based taxomic classification of the family Erythrobacteraceae.</title>
        <authorList>
            <person name="Xu L."/>
        </authorList>
    </citation>
    <scope>NUCLEOTIDE SEQUENCE [LARGE SCALE GENOMIC DNA]</scope>
    <source>
        <strain evidence="15 16">M0322</strain>
    </source>
</reference>
<dbReference type="InterPro" id="IPR012910">
    <property type="entry name" value="Plug_dom"/>
</dbReference>
<comment type="subcellular location">
    <subcellularLocation>
        <location evidence="1 11">Cell outer membrane</location>
        <topology evidence="1 11">Multi-pass membrane protein</topology>
    </subcellularLocation>
</comment>
<keyword evidence="9 11" id="KW-0472">Membrane</keyword>
<feature type="domain" description="TonB-dependent receptor-like beta-barrel" evidence="13">
    <location>
        <begin position="203"/>
        <end position="655"/>
    </location>
</feature>
<dbReference type="Proteomes" id="UP000466966">
    <property type="component" value="Unassembled WGS sequence"/>
</dbReference>
<keyword evidence="16" id="KW-1185">Reference proteome</keyword>
<dbReference type="PANTHER" id="PTHR32552">
    <property type="entry name" value="FERRICHROME IRON RECEPTOR-RELATED"/>
    <property type="match status" value="1"/>
</dbReference>